<evidence type="ECO:0000256" key="3">
    <source>
        <dbReference type="ARBA" id="ARBA00005081"/>
    </source>
</evidence>
<dbReference type="InterPro" id="IPR011060">
    <property type="entry name" value="RibuloseP-bd_barrel"/>
</dbReference>
<dbReference type="GO" id="GO:0019262">
    <property type="term" value="P:N-acetylneuraminate catabolic process"/>
    <property type="evidence" value="ECO:0007669"/>
    <property type="project" value="UniProtKB-UniPathway"/>
</dbReference>
<gene>
    <name evidence="7" type="ORF">ENM46_04960</name>
</gene>
<dbReference type="Gene3D" id="3.20.20.70">
    <property type="entry name" value="Aldolase class I"/>
    <property type="match status" value="1"/>
</dbReference>
<dbReference type="InterPro" id="IPR007260">
    <property type="entry name" value="NanE"/>
</dbReference>
<dbReference type="GO" id="GO:0005829">
    <property type="term" value="C:cytosol"/>
    <property type="evidence" value="ECO:0007669"/>
    <property type="project" value="TreeGrafter"/>
</dbReference>
<evidence type="ECO:0000256" key="4">
    <source>
        <dbReference type="ARBA" id="ARBA00013180"/>
    </source>
</evidence>
<sequence length="508" mass="56112">MTKKKGIDCCEIIVSCQAAEDEPLRDSYIISMLAYAVNTVGIKYIRANGPEDISEIKKRTDAYVVGIMKDAELLAKGCAFITVRKKDIEKVVKAGANAVAIDCTRRERPEPLEELFTFTRDNFPDIEIIADISDLDDAKEVLKLKPDYIATTLSGYTSYTSHRILPDLELVDELKKLTDIPIIAEGGYTSPWEVRQALLKGAYAVVVGSALTRPHVMAKKFIDSTKDLKNAVDILGVDIGGTYIRFVLMNKDGNIKWTNKIENPQEPNRIVESIGEQFFTFAKTNPITHLGIATAGRVESESGVISFASENIKNWSGFPLKKKIAEFIGLTPVVENDANAATFAQWLKSPVKNMVLITVGTGLGAGAFVDGKLIHGKSGGAMELGHITYPGNDRKCTCGKIGCVETLLRAEELSKLVTLNSENLKEKAKIFAWLLDVVKAHIDFQEAYLHGVVRFFGNEFLQYIRDYYKTMFSYNSEEIKYSDIDEYGGALGAGMLSLYYGSGGVRLD</sequence>
<dbReference type="PANTHER" id="PTHR36204:SF1">
    <property type="entry name" value="N-ACETYLMANNOSAMINE-6-PHOSPHATE 2-EPIMERASE-RELATED"/>
    <property type="match status" value="1"/>
</dbReference>
<dbReference type="UniPathway" id="UPA00629">
    <property type="reaction ID" value="UER00682"/>
</dbReference>
<dbReference type="EMBL" id="DRXW01000296">
    <property type="protein sequence ID" value="HHR34277.1"/>
    <property type="molecule type" value="Genomic_DNA"/>
</dbReference>
<evidence type="ECO:0000256" key="2">
    <source>
        <dbReference type="ARBA" id="ARBA00002147"/>
    </source>
</evidence>
<keyword evidence="5" id="KW-0413">Isomerase</keyword>
<name>A0A7C5U3E1_9BACT</name>
<dbReference type="Pfam" id="PF04131">
    <property type="entry name" value="NanE"/>
    <property type="match status" value="1"/>
</dbReference>
<dbReference type="Pfam" id="PF00480">
    <property type="entry name" value="ROK"/>
    <property type="match status" value="1"/>
</dbReference>
<comment type="function">
    <text evidence="2">Converts N-acetylmannosamine-6-phosphate (ManNAc-6-P) to N-acetylglucosamine-6-phosphate (GlcNAc-6-P).</text>
</comment>
<dbReference type="Gene3D" id="3.30.420.40">
    <property type="match status" value="2"/>
</dbReference>
<protein>
    <recommendedName>
        <fullName evidence="4">N-acylglucosamine-6-phosphate 2-epimerase</fullName>
        <ecNumber evidence="4">5.1.3.9</ecNumber>
    </recommendedName>
</protein>
<evidence type="ECO:0000256" key="1">
    <source>
        <dbReference type="ARBA" id="ARBA00000056"/>
    </source>
</evidence>
<dbReference type="SUPFAM" id="SSF53067">
    <property type="entry name" value="Actin-like ATPase domain"/>
    <property type="match status" value="1"/>
</dbReference>
<accession>A0A7C5U3E1</accession>
<evidence type="ECO:0000256" key="6">
    <source>
        <dbReference type="ARBA" id="ARBA00023277"/>
    </source>
</evidence>
<dbReference type="SUPFAM" id="SSF51366">
    <property type="entry name" value="Ribulose-phoshate binding barrel"/>
    <property type="match status" value="1"/>
</dbReference>
<comment type="catalytic activity">
    <reaction evidence="1">
        <text>an N-acyl-D-glucosamine 6-phosphate = an N-acyl-D-mannosamine 6-phosphate</text>
        <dbReference type="Rhea" id="RHEA:23932"/>
        <dbReference type="ChEBI" id="CHEBI:57599"/>
        <dbReference type="ChEBI" id="CHEBI:57666"/>
        <dbReference type="EC" id="5.1.3.9"/>
    </reaction>
</comment>
<dbReference type="GO" id="GO:0047465">
    <property type="term" value="F:N-acylglucosamine-6-phosphate 2-epimerase activity"/>
    <property type="evidence" value="ECO:0007669"/>
    <property type="project" value="UniProtKB-EC"/>
</dbReference>
<keyword evidence="6" id="KW-0119">Carbohydrate metabolism</keyword>
<comment type="caution">
    <text evidence="7">The sequence shown here is derived from an EMBL/GenBank/DDBJ whole genome shotgun (WGS) entry which is preliminary data.</text>
</comment>
<dbReference type="PANTHER" id="PTHR36204">
    <property type="entry name" value="N-ACETYLMANNOSAMINE-6-PHOSPHATE 2-EPIMERASE-RELATED"/>
    <property type="match status" value="1"/>
</dbReference>
<dbReference type="InterPro" id="IPR000600">
    <property type="entry name" value="ROK"/>
</dbReference>
<dbReference type="InterPro" id="IPR013785">
    <property type="entry name" value="Aldolase_TIM"/>
</dbReference>
<dbReference type="AlphaFoldDB" id="A0A7C5U3E1"/>
<proteinExistence type="predicted"/>
<evidence type="ECO:0000256" key="5">
    <source>
        <dbReference type="ARBA" id="ARBA00023235"/>
    </source>
</evidence>
<evidence type="ECO:0000313" key="7">
    <source>
        <dbReference type="EMBL" id="HHR34277.1"/>
    </source>
</evidence>
<comment type="pathway">
    <text evidence="3">Amino-sugar metabolism; N-acetylneuraminate degradation; D-fructose 6-phosphate from N-acetylneuraminate: step 3/5.</text>
</comment>
<dbReference type="InterPro" id="IPR043129">
    <property type="entry name" value="ATPase_NBD"/>
</dbReference>
<reference evidence="7" key="1">
    <citation type="journal article" date="2020" name="mSystems">
        <title>Genome- and Community-Level Interaction Insights into Carbon Utilization and Element Cycling Functions of Hydrothermarchaeota in Hydrothermal Sediment.</title>
        <authorList>
            <person name="Zhou Z."/>
            <person name="Liu Y."/>
            <person name="Xu W."/>
            <person name="Pan J."/>
            <person name="Luo Z.H."/>
            <person name="Li M."/>
        </authorList>
    </citation>
    <scope>NUCLEOTIDE SEQUENCE [LARGE SCALE GENOMIC DNA]</scope>
    <source>
        <strain evidence="7">SpSt-1088</strain>
    </source>
</reference>
<dbReference type="NCBIfam" id="NF002231">
    <property type="entry name" value="PRK01130.1"/>
    <property type="match status" value="1"/>
</dbReference>
<dbReference type="GO" id="GO:0006053">
    <property type="term" value="P:N-acetylmannosamine catabolic process"/>
    <property type="evidence" value="ECO:0007669"/>
    <property type="project" value="TreeGrafter"/>
</dbReference>
<organism evidence="7">
    <name type="scientific">Fervidobacterium nodosum</name>
    <dbReference type="NCBI Taxonomy" id="2424"/>
    <lineage>
        <taxon>Bacteria</taxon>
        <taxon>Thermotogati</taxon>
        <taxon>Thermotogota</taxon>
        <taxon>Thermotogae</taxon>
        <taxon>Thermotogales</taxon>
        <taxon>Fervidobacteriaceae</taxon>
        <taxon>Fervidobacterium</taxon>
    </lineage>
</organism>
<dbReference type="EC" id="5.1.3.9" evidence="4"/>